<dbReference type="EMBL" id="JACAGC010000021">
    <property type="protein sequence ID" value="KAF6293111.1"/>
    <property type="molecule type" value="Genomic_DNA"/>
</dbReference>
<dbReference type="AlphaFoldDB" id="A0A7J7SXG8"/>
<accession>A0A7J7SXG8</accession>
<reference evidence="1 2" key="1">
    <citation type="journal article" date="2020" name="Nature">
        <title>Six reference-quality genomes reveal evolution of bat adaptations.</title>
        <authorList>
            <person name="Jebb D."/>
            <person name="Huang Z."/>
            <person name="Pippel M."/>
            <person name="Hughes G.M."/>
            <person name="Lavrichenko K."/>
            <person name="Devanna P."/>
            <person name="Winkler S."/>
            <person name="Jermiin L.S."/>
            <person name="Skirmuntt E.C."/>
            <person name="Katzourakis A."/>
            <person name="Burkitt-Gray L."/>
            <person name="Ray D.A."/>
            <person name="Sullivan K.A.M."/>
            <person name="Roscito J.G."/>
            <person name="Kirilenko B.M."/>
            <person name="Davalos L.M."/>
            <person name="Corthals A.P."/>
            <person name="Power M.L."/>
            <person name="Jones G."/>
            <person name="Ransome R.D."/>
            <person name="Dechmann D.K.N."/>
            <person name="Locatelli A.G."/>
            <person name="Puechmaille S.J."/>
            <person name="Fedrigo O."/>
            <person name="Jarvis E.D."/>
            <person name="Hiller M."/>
            <person name="Vernes S.C."/>
            <person name="Myers E.W."/>
            <person name="Teeling E.C."/>
        </authorList>
    </citation>
    <scope>NUCLEOTIDE SEQUENCE [LARGE SCALE GENOMIC DNA]</scope>
    <source>
        <strain evidence="1">MRhiFer1</strain>
        <tissue evidence="1">Lung</tissue>
    </source>
</reference>
<sequence>MVLKIRIVFPLAGMTMTGRSREGAFEVQMLFSFLIWMLLTGSMDSQNKMQIRTKSKSGFSAACLDLQESLWSSVCIVYHPLCCTLKDQPQPPNPGSANQIFARLWNRDTKMPVHLCCHLNRGHVDLEIVRLEARKAWFAERSSNRHASSGKISRRAIMRTVA</sequence>
<organism evidence="1 2">
    <name type="scientific">Rhinolophus ferrumequinum</name>
    <name type="common">Greater horseshoe bat</name>
    <dbReference type="NCBI Taxonomy" id="59479"/>
    <lineage>
        <taxon>Eukaryota</taxon>
        <taxon>Metazoa</taxon>
        <taxon>Chordata</taxon>
        <taxon>Craniata</taxon>
        <taxon>Vertebrata</taxon>
        <taxon>Euteleostomi</taxon>
        <taxon>Mammalia</taxon>
        <taxon>Eutheria</taxon>
        <taxon>Laurasiatheria</taxon>
        <taxon>Chiroptera</taxon>
        <taxon>Yinpterochiroptera</taxon>
        <taxon>Rhinolophoidea</taxon>
        <taxon>Rhinolophidae</taxon>
        <taxon>Rhinolophinae</taxon>
        <taxon>Rhinolophus</taxon>
    </lineage>
</organism>
<protein>
    <submittedName>
        <fullName evidence="1">Uncharacterized protein</fullName>
    </submittedName>
</protein>
<gene>
    <name evidence="1" type="ORF">mRhiFer1_009022</name>
</gene>
<proteinExistence type="predicted"/>
<evidence type="ECO:0000313" key="2">
    <source>
        <dbReference type="Proteomes" id="UP000585614"/>
    </source>
</evidence>
<name>A0A7J7SXG8_RHIFE</name>
<comment type="caution">
    <text evidence="1">The sequence shown here is derived from an EMBL/GenBank/DDBJ whole genome shotgun (WGS) entry which is preliminary data.</text>
</comment>
<dbReference type="Proteomes" id="UP000585614">
    <property type="component" value="Unassembled WGS sequence"/>
</dbReference>
<evidence type="ECO:0000313" key="1">
    <source>
        <dbReference type="EMBL" id="KAF6293111.1"/>
    </source>
</evidence>